<reference evidence="8 9" key="1">
    <citation type="submission" date="2023-03" db="EMBL/GenBank/DDBJ databases">
        <title>Draft genome sequence of Thalassotalea eurytherma JCM 18482T.</title>
        <authorList>
            <person name="Sawabe T."/>
        </authorList>
    </citation>
    <scope>NUCLEOTIDE SEQUENCE [LARGE SCALE GENOMIC DNA]</scope>
    <source>
        <strain evidence="8 9">JCM 18482</strain>
    </source>
</reference>
<dbReference type="InterPro" id="IPR011890">
    <property type="entry name" value="SMC_prok"/>
</dbReference>
<dbReference type="Pfam" id="PF02463">
    <property type="entry name" value="SMC_N"/>
    <property type="match status" value="1"/>
</dbReference>
<comment type="subunit">
    <text evidence="6">Homodimer.</text>
</comment>
<keyword evidence="4 6" id="KW-0175">Coiled coil</keyword>
<feature type="domain" description="RecF/RecN/SMC N-terminal" evidence="7">
    <location>
        <begin position="3"/>
        <end position="1152"/>
    </location>
</feature>
<dbReference type="InterPro" id="IPR003395">
    <property type="entry name" value="RecF/RecN/SMC_N"/>
</dbReference>
<dbReference type="Gene3D" id="3.40.50.300">
    <property type="entry name" value="P-loop containing nucleotide triphosphate hydrolases"/>
    <property type="match status" value="2"/>
</dbReference>
<sequence length="1169" mass="132459">MRLKQIKLAGFKSFVDPTKVPFVQQMTAIVGPNGCGKSNIIDAVRWVLGESSAKNLRGDAMTDVIFNGAASRKPIGQASVELIFEHSDNPISPSLSQHLADRNEISIRRVVNRESTNTYFLNGSKCRRKDITDIFLGTGLGPRSYAIIEQGTITRLIESKPQELRVFIEEAAGISKYKERRRDTENRIKHTRENLERLSDIRFELGQQIEKLDQQAQAAKRFRTLKAQERKYKAELAVLKSQKYQQQADAEQSAIDKLKQKIELLVVEQISCENQIHQIKTANSTQTDKLEKLQAKKVDSASHCVRLEQNIKHAKGRLQVVSQEQEKLKHQFQQLNEQLKKDNVSQQQHEQIIESKSPLLAQEEQALLVLQQEIDTLKASNGQLQQQLKKQSQQAQTLLIERTGLESKITHQKQLVQTLTEQHQKLVEQASNKEHIQLKLLIEQEIEFIAQLKASKQSLVADAEQQASSLAQLKQNYSQTKQTLSEQKWQLESLSDQRARQTQELAQSHHSKDEQVELESWLTAMNVTVERMLYQDIIVEEKWRESVEKVLGNVLNAKVTTDKLDLLTVPEGIEHCNLIVKANKPQPVVEDSLASVIEGVAYYPSLLAHLNNIKITDSFEQVMQIKRQLNDEQSVICPNKLWLSNSFFQFGSWSNTNNVLVKQAKLASIEHMIITSQQNLAVLSEQCKSDEQRLNQASEQVAAKQLKQQNLQQQLQQAEQALALNEQSYNHKLLLVEQTQVQIAQQHESLSQAQETLESLLHQFEALASNEQFDMSQLEVQAQQSNDSLAAKQQTLIDKQQACHQITLAIETARTSQQSTQLHQSRLEEQIHHLESQLQSLGFEEENLKSPIIDDQKALEIAQNTLFELENELIELHKTQAGQTEQVDKLEQQKTSIFNQVERHKTTLNKHHIHLQNYQLRAETALEAIAEYQSIKQVIAQMPAEAKETLWQANLTRIAKDIDALGAINLAAIEEFDAQVSRKQYLDQQDEDLNDALKTLESAIAKIDKESRAKFKMTFEQVNHDLQQLFPKVFGGGSAYLALTGDDLLETGVTIMARPPGKKNSTIHLLSGGEKALTALSLVFAIFRLNPAPFCMLDEVDAPLDDANVGRFCNLVREMSQTVQFIYISHNKIAMEMASQLTGVTMYEPGVSRMVAVDIDEAVAMAELS</sequence>
<feature type="coiled-coil region" evidence="6">
    <location>
        <begin position="304"/>
        <end position="401"/>
    </location>
</feature>
<evidence type="ECO:0000256" key="3">
    <source>
        <dbReference type="ARBA" id="ARBA00022840"/>
    </source>
</evidence>
<dbReference type="InterPro" id="IPR024704">
    <property type="entry name" value="SMC"/>
</dbReference>
<proteinExistence type="inferred from homology"/>
<keyword evidence="5 6" id="KW-0238">DNA-binding</keyword>
<protein>
    <recommendedName>
        <fullName evidence="6">Chromosome partition protein Smc</fullName>
    </recommendedName>
</protein>
<feature type="coiled-coil region" evidence="6">
    <location>
        <begin position="174"/>
        <end position="268"/>
    </location>
</feature>
<evidence type="ECO:0000256" key="1">
    <source>
        <dbReference type="ARBA" id="ARBA00022490"/>
    </source>
</evidence>
<comment type="domain">
    <text evidence="6">Contains large globular domains required for ATP hydrolysis at each terminus and a third globular domain forming a flexible hinge near the middle of the molecule. These domains are separated by coiled-coil structures.</text>
</comment>
<evidence type="ECO:0000313" key="9">
    <source>
        <dbReference type="Proteomes" id="UP001157133"/>
    </source>
</evidence>
<dbReference type="EMBL" id="BSSU01000010">
    <property type="protein sequence ID" value="GLX82617.1"/>
    <property type="molecule type" value="Genomic_DNA"/>
</dbReference>
<evidence type="ECO:0000259" key="7">
    <source>
        <dbReference type="Pfam" id="PF02463"/>
    </source>
</evidence>
<comment type="similarity">
    <text evidence="6">Belongs to the SMC family.</text>
</comment>
<comment type="function">
    <text evidence="6">Required for chromosome condensation and partitioning.</text>
</comment>
<evidence type="ECO:0000256" key="5">
    <source>
        <dbReference type="ARBA" id="ARBA00023125"/>
    </source>
</evidence>
<dbReference type="HAMAP" id="MF_01894">
    <property type="entry name" value="Smc_prok"/>
    <property type="match status" value="1"/>
</dbReference>
<dbReference type="NCBIfam" id="TIGR02168">
    <property type="entry name" value="SMC_prok_B"/>
    <property type="match status" value="1"/>
</dbReference>
<dbReference type="Proteomes" id="UP001157133">
    <property type="component" value="Unassembled WGS sequence"/>
</dbReference>
<gene>
    <name evidence="6 8" type="primary">smc</name>
    <name evidence="8" type="ORF">theurythT_20690</name>
</gene>
<dbReference type="PIRSF" id="PIRSF005719">
    <property type="entry name" value="SMC"/>
    <property type="match status" value="1"/>
</dbReference>
<organism evidence="8 9">
    <name type="scientific">Thalassotalea eurytherma</name>
    <dbReference type="NCBI Taxonomy" id="1144278"/>
    <lineage>
        <taxon>Bacteria</taxon>
        <taxon>Pseudomonadati</taxon>
        <taxon>Pseudomonadota</taxon>
        <taxon>Gammaproteobacteria</taxon>
        <taxon>Alteromonadales</taxon>
        <taxon>Colwelliaceae</taxon>
        <taxon>Thalassotalea</taxon>
    </lineage>
</organism>
<dbReference type="SUPFAM" id="SSF52540">
    <property type="entry name" value="P-loop containing nucleoside triphosphate hydrolases"/>
    <property type="match status" value="2"/>
</dbReference>
<feature type="binding site" evidence="6">
    <location>
        <begin position="32"/>
        <end position="39"/>
    </location>
    <ligand>
        <name>ATP</name>
        <dbReference type="ChEBI" id="CHEBI:30616"/>
    </ligand>
</feature>
<name>A0ABQ6H3E2_9GAMM</name>
<evidence type="ECO:0000313" key="8">
    <source>
        <dbReference type="EMBL" id="GLX82617.1"/>
    </source>
</evidence>
<feature type="coiled-coil region" evidence="6">
    <location>
        <begin position="852"/>
        <end position="879"/>
    </location>
</feature>
<dbReference type="RefSeq" id="WP_284207985.1">
    <property type="nucleotide sequence ID" value="NZ_BSSU01000010.1"/>
</dbReference>
<keyword evidence="9" id="KW-1185">Reference proteome</keyword>
<comment type="caution">
    <text evidence="8">The sequence shown here is derived from an EMBL/GenBank/DDBJ whole genome shotgun (WGS) entry which is preliminary data.</text>
</comment>
<evidence type="ECO:0000256" key="6">
    <source>
        <dbReference type="HAMAP-Rule" id="MF_01894"/>
    </source>
</evidence>
<feature type="coiled-coil region" evidence="6">
    <location>
        <begin position="456"/>
        <end position="504"/>
    </location>
</feature>
<dbReference type="InterPro" id="IPR027417">
    <property type="entry name" value="P-loop_NTPase"/>
</dbReference>
<evidence type="ECO:0000256" key="2">
    <source>
        <dbReference type="ARBA" id="ARBA00022741"/>
    </source>
</evidence>
<keyword evidence="2 6" id="KW-0547">Nucleotide-binding</keyword>
<accession>A0ABQ6H3E2</accession>
<comment type="subcellular location">
    <subcellularLocation>
        <location evidence="6">Cytoplasm</location>
    </subcellularLocation>
</comment>
<dbReference type="CDD" id="cd03278">
    <property type="entry name" value="ABC_SMC_barmotin"/>
    <property type="match status" value="2"/>
</dbReference>
<keyword evidence="1 6" id="KW-0963">Cytoplasm</keyword>
<dbReference type="PANTHER" id="PTHR43977">
    <property type="entry name" value="STRUCTURAL MAINTENANCE OF CHROMOSOMES PROTEIN 3"/>
    <property type="match status" value="1"/>
</dbReference>
<evidence type="ECO:0000256" key="4">
    <source>
        <dbReference type="ARBA" id="ARBA00023054"/>
    </source>
</evidence>
<feature type="coiled-coil region" evidence="6">
    <location>
        <begin position="680"/>
        <end position="795"/>
    </location>
</feature>
<keyword evidence="3 6" id="KW-0067">ATP-binding</keyword>